<keyword evidence="2" id="KW-0255">Endonuclease</keyword>
<dbReference type="SUPFAM" id="SSF56219">
    <property type="entry name" value="DNase I-like"/>
    <property type="match status" value="1"/>
</dbReference>
<comment type="caution">
    <text evidence="2">The sequence shown here is derived from an EMBL/GenBank/DDBJ whole genome shotgun (WGS) entry which is preliminary data.</text>
</comment>
<dbReference type="InterPro" id="IPR036691">
    <property type="entry name" value="Endo/exonu/phosph_ase_sf"/>
</dbReference>
<protein>
    <submittedName>
        <fullName evidence="2">Endonuclease/exonuclease/phosphatase family metal-dependent hydrolase</fullName>
    </submittedName>
</protein>
<accession>A0ABU2BXG4</accession>
<feature type="domain" description="Endonuclease/exonuclease/phosphatase" evidence="1">
    <location>
        <begin position="114"/>
        <end position="348"/>
    </location>
</feature>
<dbReference type="GO" id="GO:0016787">
    <property type="term" value="F:hydrolase activity"/>
    <property type="evidence" value="ECO:0007669"/>
    <property type="project" value="UniProtKB-KW"/>
</dbReference>
<dbReference type="GO" id="GO:0004519">
    <property type="term" value="F:endonuclease activity"/>
    <property type="evidence" value="ECO:0007669"/>
    <property type="project" value="UniProtKB-KW"/>
</dbReference>
<sequence>MKWNVRPMDWVIGTSLLVVLGIAGTYGVQAVATTSPTTRVTRSDSADGGWGSVHEDVAPSTTIDAKARAARKRAPMPRLSGSAKAAFPNPLKLTKQPERARNAPAPTVQVVVSSFNVLGSSHTAGSGGGKKGRPSGVTRAAGAARLISGNGVGIVGLQELQWDQARALTSRLPDYAIYPGTSMGARNAENSIMWRRSMFELVESHTVTIPYFRGHPRQMPYIKLRSIANGKELWVLNVHNPASTRQFGNNARWRKVAVQREIELVRGLRQAEPDVPVVMTGDMNDRADFFCPMVGSGLLRASNGGSAGGGSCAPPPRIQIDWIMGTPELPWSGYVVDRSALVRWSTDHPMVRAVLTISGADAVSEAADALAALGD</sequence>
<dbReference type="InterPro" id="IPR005135">
    <property type="entry name" value="Endo/exonuclease/phosphatase"/>
</dbReference>
<evidence type="ECO:0000259" key="1">
    <source>
        <dbReference type="Pfam" id="PF03372"/>
    </source>
</evidence>
<dbReference type="RefSeq" id="WP_310303036.1">
    <property type="nucleotide sequence ID" value="NZ_BAAAPS010000010.1"/>
</dbReference>
<keyword evidence="2" id="KW-0540">Nuclease</keyword>
<dbReference type="Pfam" id="PF03372">
    <property type="entry name" value="Exo_endo_phos"/>
    <property type="match status" value="1"/>
</dbReference>
<name>A0ABU2BXG4_9ACTN</name>
<keyword evidence="3" id="KW-1185">Reference proteome</keyword>
<evidence type="ECO:0000313" key="3">
    <source>
        <dbReference type="Proteomes" id="UP001183648"/>
    </source>
</evidence>
<dbReference type="Proteomes" id="UP001183648">
    <property type="component" value="Unassembled WGS sequence"/>
</dbReference>
<dbReference type="Gene3D" id="3.60.10.10">
    <property type="entry name" value="Endonuclease/exonuclease/phosphatase"/>
    <property type="match status" value="1"/>
</dbReference>
<dbReference type="EMBL" id="JAVDYG010000001">
    <property type="protein sequence ID" value="MDR7363094.1"/>
    <property type="molecule type" value="Genomic_DNA"/>
</dbReference>
<gene>
    <name evidence="2" type="ORF">J2S63_002647</name>
</gene>
<keyword evidence="2" id="KW-0378">Hydrolase</keyword>
<organism evidence="2 3">
    <name type="scientific">Nocardioides marmoribigeumensis</name>
    <dbReference type="NCBI Taxonomy" id="433649"/>
    <lineage>
        <taxon>Bacteria</taxon>
        <taxon>Bacillati</taxon>
        <taxon>Actinomycetota</taxon>
        <taxon>Actinomycetes</taxon>
        <taxon>Propionibacteriales</taxon>
        <taxon>Nocardioidaceae</taxon>
        <taxon>Nocardioides</taxon>
    </lineage>
</organism>
<evidence type="ECO:0000313" key="2">
    <source>
        <dbReference type="EMBL" id="MDR7363094.1"/>
    </source>
</evidence>
<proteinExistence type="predicted"/>
<reference evidence="2 3" key="1">
    <citation type="submission" date="2023-07" db="EMBL/GenBank/DDBJ databases">
        <title>Sequencing the genomes of 1000 actinobacteria strains.</title>
        <authorList>
            <person name="Klenk H.-P."/>
        </authorList>
    </citation>
    <scope>NUCLEOTIDE SEQUENCE [LARGE SCALE GENOMIC DNA]</scope>
    <source>
        <strain evidence="2 3">DSM 19426</strain>
    </source>
</reference>